<dbReference type="RefSeq" id="WP_148910031.1">
    <property type="nucleotide sequence ID" value="NZ_VNHX01000027.1"/>
</dbReference>
<protein>
    <submittedName>
        <fullName evidence="1">Uncharacterized protein</fullName>
    </submittedName>
</protein>
<keyword evidence="2" id="KW-1185">Reference proteome</keyword>
<dbReference type="Proteomes" id="UP000325105">
    <property type="component" value="Unassembled WGS sequence"/>
</dbReference>
<sequence length="62" mass="6869">MSIELPKLINKAELARQLGLSPAQLINKLKGTQRNSFTDADKEATIRALQKAVEEVEGLYSK</sequence>
<evidence type="ECO:0000313" key="1">
    <source>
        <dbReference type="EMBL" id="TYP89435.1"/>
    </source>
</evidence>
<dbReference type="AlphaFoldDB" id="A0A5S5D0Z8"/>
<dbReference type="EMBL" id="VNHX01000027">
    <property type="protein sequence ID" value="TYP89435.1"/>
    <property type="molecule type" value="Genomic_DNA"/>
</dbReference>
<accession>A0A5S5D0Z8</accession>
<proteinExistence type="predicted"/>
<evidence type="ECO:0000313" key="2">
    <source>
        <dbReference type="Proteomes" id="UP000325105"/>
    </source>
</evidence>
<gene>
    <name evidence="1" type="ORF">BC792_12736</name>
</gene>
<organism evidence="1 2">
    <name type="scientific">Sphingobacterium allocomposti</name>
    <dbReference type="NCBI Taxonomy" id="415956"/>
    <lineage>
        <taxon>Bacteria</taxon>
        <taxon>Pseudomonadati</taxon>
        <taxon>Bacteroidota</taxon>
        <taxon>Sphingobacteriia</taxon>
        <taxon>Sphingobacteriales</taxon>
        <taxon>Sphingobacteriaceae</taxon>
        <taxon>Sphingobacterium</taxon>
    </lineage>
</organism>
<reference evidence="1 2" key="1">
    <citation type="submission" date="2019-07" db="EMBL/GenBank/DDBJ databases">
        <title>Genomic Encyclopedia of Archaeal and Bacterial Type Strains, Phase II (KMG-II): from individual species to whole genera.</title>
        <authorList>
            <person name="Goeker M."/>
        </authorList>
    </citation>
    <scope>NUCLEOTIDE SEQUENCE [LARGE SCALE GENOMIC DNA]</scope>
    <source>
        <strain evidence="1 2">DSM 18850</strain>
    </source>
</reference>
<comment type="caution">
    <text evidence="1">The sequence shown here is derived from an EMBL/GenBank/DDBJ whole genome shotgun (WGS) entry which is preliminary data.</text>
</comment>
<name>A0A5S5D0Z8_9SPHI</name>